<proteinExistence type="predicted"/>
<feature type="region of interest" description="Disordered" evidence="1">
    <location>
        <begin position="1"/>
        <end position="45"/>
    </location>
</feature>
<dbReference type="GO" id="GO:1990112">
    <property type="term" value="C:RQC complex"/>
    <property type="evidence" value="ECO:0007669"/>
    <property type="project" value="TreeGrafter"/>
</dbReference>
<accession>A0A5N5T1Q3</accession>
<dbReference type="Proteomes" id="UP000326759">
    <property type="component" value="Unassembled WGS sequence"/>
</dbReference>
<keyword evidence="3" id="KW-1185">Reference proteome</keyword>
<feature type="compositionally biased region" description="Basic and acidic residues" evidence="1">
    <location>
        <begin position="26"/>
        <end position="43"/>
    </location>
</feature>
<reference evidence="2 3" key="1">
    <citation type="journal article" date="2019" name="PLoS Biol.">
        <title>Sex chromosomes control vertical transmission of feminizing Wolbachia symbionts in an isopod.</title>
        <authorList>
            <person name="Becking T."/>
            <person name="Chebbi M.A."/>
            <person name="Giraud I."/>
            <person name="Moumen B."/>
            <person name="Laverre T."/>
            <person name="Caubet Y."/>
            <person name="Peccoud J."/>
            <person name="Gilbert C."/>
            <person name="Cordaux R."/>
        </authorList>
    </citation>
    <scope>NUCLEOTIDE SEQUENCE [LARGE SCALE GENOMIC DNA]</scope>
    <source>
        <strain evidence="2">ANa2</strain>
        <tissue evidence="2">Whole body excluding digestive tract and cuticle</tissue>
    </source>
</reference>
<evidence type="ECO:0000313" key="2">
    <source>
        <dbReference type="EMBL" id="KAB7500403.1"/>
    </source>
</evidence>
<feature type="region of interest" description="Disordered" evidence="1">
    <location>
        <begin position="149"/>
        <end position="183"/>
    </location>
</feature>
<feature type="compositionally biased region" description="Acidic residues" evidence="1">
    <location>
        <begin position="627"/>
        <end position="650"/>
    </location>
</feature>
<gene>
    <name evidence="2" type="primary">TCF25</name>
    <name evidence="2" type="ORF">Anas_02976</name>
</gene>
<organism evidence="2 3">
    <name type="scientific">Armadillidium nasatum</name>
    <dbReference type="NCBI Taxonomy" id="96803"/>
    <lineage>
        <taxon>Eukaryota</taxon>
        <taxon>Metazoa</taxon>
        <taxon>Ecdysozoa</taxon>
        <taxon>Arthropoda</taxon>
        <taxon>Crustacea</taxon>
        <taxon>Multicrustacea</taxon>
        <taxon>Malacostraca</taxon>
        <taxon>Eumalacostraca</taxon>
        <taxon>Peracarida</taxon>
        <taxon>Isopoda</taxon>
        <taxon>Oniscidea</taxon>
        <taxon>Crinocheta</taxon>
        <taxon>Armadillidiidae</taxon>
        <taxon>Armadillidium</taxon>
    </lineage>
</organism>
<feature type="compositionally biased region" description="Basic and acidic residues" evidence="1">
    <location>
        <begin position="8"/>
        <end position="17"/>
    </location>
</feature>
<feature type="compositionally biased region" description="Basic residues" evidence="1">
    <location>
        <begin position="100"/>
        <end position="113"/>
    </location>
</feature>
<dbReference type="PANTHER" id="PTHR22684:SF0">
    <property type="entry name" value="RIBOSOME QUALITY CONTROL COMPLEX SUBUNIT TCF25"/>
    <property type="match status" value="1"/>
</dbReference>
<feature type="region of interest" description="Disordered" evidence="1">
    <location>
        <begin position="536"/>
        <end position="591"/>
    </location>
</feature>
<feature type="compositionally biased region" description="Polar residues" evidence="1">
    <location>
        <begin position="169"/>
        <end position="180"/>
    </location>
</feature>
<feature type="compositionally biased region" description="Polar residues" evidence="1">
    <location>
        <begin position="82"/>
        <end position="98"/>
    </location>
</feature>
<dbReference type="PANTHER" id="PTHR22684">
    <property type="entry name" value="NULP1-RELATED"/>
    <property type="match status" value="1"/>
</dbReference>
<dbReference type="AlphaFoldDB" id="A0A5N5T1Q3"/>
<sequence length="674" mass="76359">MSLRAIRKFQEKQRAENSKLNIDDNDSSKDDKDDKNDSEKEDGVIPMKACNRFDLLIGDSHSESEAKEDDDLTEVAGECVNRRNSYSEMNHSSINNPSGARKKRKKKKKRLYVRKYPASSEDQMDQDIDEVEKSVREVNALLGEAKRVSIHKGNDEDKGGKSLLRRNQRQGSGTSRSNRGTWIVQGQPYRAQHSKPGISMVLVESTPSYNLFKFQHNTTYQQTQFKFLEAVESFNPDNILNLLHREPFHVDTLLQVSEIFRLADDSAMSAQLIERAIFVMESVAHPLFNVTTGNSRLNFKQQENRGFFVAIFRHIINVGLKGCYRTALELCKLLLSLSPDDDPMAVSLMLDFYALRAREYAWLVALYDLYEPSKNLSMISKLGSFSEVRKRADEMLQKALIMFPGVVKPLLEKCNVQPDIDIDSHPYFGEKAQISMNRGLSQIVNLYVGRNFHVWKEAGVINWLEENFKIALGRVNSRDPLASESEEMRKTRYQGTPTAIYRHIYIAEVNNATATLPPSLANTPVMSYDPLPPHDSICDYARPKPPSRPPGTSSSILASFFRGFLPNYDPNAPDPPEQEEEGAAGGAGRELEGAGAELRASVTTLLEAMRNLFSNINLTEHPAEDADRSEEDDDDDDDDDDEDEEEDEEGAEHQRRHERLISLITIFILVIFIP</sequence>
<dbReference type="OrthoDB" id="205993at2759"/>
<dbReference type="InterPro" id="IPR006994">
    <property type="entry name" value="TCF25/Rqc1"/>
</dbReference>
<evidence type="ECO:0000256" key="1">
    <source>
        <dbReference type="SAM" id="MobiDB-lite"/>
    </source>
</evidence>
<dbReference type="EMBL" id="SEYY01014065">
    <property type="protein sequence ID" value="KAB7500403.1"/>
    <property type="molecule type" value="Genomic_DNA"/>
</dbReference>
<feature type="region of interest" description="Disordered" evidence="1">
    <location>
        <begin position="82"/>
        <end position="126"/>
    </location>
</feature>
<feature type="region of interest" description="Disordered" evidence="1">
    <location>
        <begin position="617"/>
        <end position="656"/>
    </location>
</feature>
<comment type="caution">
    <text evidence="2">The sequence shown here is derived from an EMBL/GenBank/DDBJ whole genome shotgun (WGS) entry which is preliminary data.</text>
</comment>
<feature type="compositionally biased region" description="Basic and acidic residues" evidence="1">
    <location>
        <begin position="149"/>
        <end position="160"/>
    </location>
</feature>
<protein>
    <submittedName>
        <fullName evidence="2">Transcription factor 25</fullName>
    </submittedName>
</protein>
<name>A0A5N5T1Q3_9CRUS</name>
<dbReference type="Pfam" id="PF04910">
    <property type="entry name" value="Tcf25"/>
    <property type="match status" value="1"/>
</dbReference>
<evidence type="ECO:0000313" key="3">
    <source>
        <dbReference type="Proteomes" id="UP000326759"/>
    </source>
</evidence>